<feature type="coiled-coil region" evidence="1">
    <location>
        <begin position="176"/>
        <end position="203"/>
    </location>
</feature>
<evidence type="ECO:0000256" key="2">
    <source>
        <dbReference type="SAM" id="MobiDB-lite"/>
    </source>
</evidence>
<sequence length="258" mass="29148">MNERRRSPRLNKIPSSTETSSNSPTCSQSLNRPKSNKSSRVSALKNIKKIAQKKSNSQATRCLKNGAKFANNRKSARSKESPKKAAKKRRRRAPVSARTPRRSQRLIERRNQLTHTGPLSTVNSSSPRQSSADESSTQISSIANSASFQMATTSAILSESCVSYLKSQLRRATIKFDKACRQLSMLDQQMNDLQNSYSNSLENERKTFKIIYRMQLATYEGAHNAYIQYIERQVEKIKKLKTLLFNDSSSADFVEAND</sequence>
<dbReference type="OrthoDB" id="6427379at2759"/>
<reference evidence="3 4" key="1">
    <citation type="journal article" date="2018" name="Sci. Rep.">
        <title>Genomic signatures of local adaptation to the degree of environmental predictability in rotifers.</title>
        <authorList>
            <person name="Franch-Gras L."/>
            <person name="Hahn C."/>
            <person name="Garcia-Roger E.M."/>
            <person name="Carmona M.J."/>
            <person name="Serra M."/>
            <person name="Gomez A."/>
        </authorList>
    </citation>
    <scope>NUCLEOTIDE SEQUENCE [LARGE SCALE GENOMIC DNA]</scope>
    <source>
        <strain evidence="3">HYR1</strain>
    </source>
</reference>
<feature type="compositionally biased region" description="Basic residues" evidence="2">
    <location>
        <begin position="84"/>
        <end position="104"/>
    </location>
</feature>
<feature type="region of interest" description="Disordered" evidence="2">
    <location>
        <begin position="1"/>
        <end position="138"/>
    </location>
</feature>
<accession>A0A3M7T2G5</accession>
<dbReference type="Proteomes" id="UP000276133">
    <property type="component" value="Unassembled WGS sequence"/>
</dbReference>
<organism evidence="3 4">
    <name type="scientific">Brachionus plicatilis</name>
    <name type="common">Marine rotifer</name>
    <name type="synonym">Brachionus muelleri</name>
    <dbReference type="NCBI Taxonomy" id="10195"/>
    <lineage>
        <taxon>Eukaryota</taxon>
        <taxon>Metazoa</taxon>
        <taxon>Spiralia</taxon>
        <taxon>Gnathifera</taxon>
        <taxon>Rotifera</taxon>
        <taxon>Eurotatoria</taxon>
        <taxon>Monogononta</taxon>
        <taxon>Pseudotrocha</taxon>
        <taxon>Ploima</taxon>
        <taxon>Brachionidae</taxon>
        <taxon>Brachionus</taxon>
    </lineage>
</organism>
<evidence type="ECO:0000313" key="4">
    <source>
        <dbReference type="Proteomes" id="UP000276133"/>
    </source>
</evidence>
<feature type="compositionally biased region" description="Polar residues" evidence="2">
    <location>
        <begin position="113"/>
        <end position="138"/>
    </location>
</feature>
<evidence type="ECO:0000256" key="1">
    <source>
        <dbReference type="SAM" id="Coils"/>
    </source>
</evidence>
<keyword evidence="4" id="KW-1185">Reference proteome</keyword>
<dbReference type="EMBL" id="REGN01000419">
    <property type="protein sequence ID" value="RNA42060.1"/>
    <property type="molecule type" value="Genomic_DNA"/>
</dbReference>
<dbReference type="AlphaFoldDB" id="A0A3M7T2G5"/>
<protein>
    <submittedName>
        <fullName evidence="3">Uncharacterized protein</fullName>
    </submittedName>
</protein>
<proteinExistence type="predicted"/>
<evidence type="ECO:0000313" key="3">
    <source>
        <dbReference type="EMBL" id="RNA42060.1"/>
    </source>
</evidence>
<name>A0A3M7T2G5_BRAPC</name>
<keyword evidence="1" id="KW-0175">Coiled coil</keyword>
<comment type="caution">
    <text evidence="3">The sequence shown here is derived from an EMBL/GenBank/DDBJ whole genome shotgun (WGS) entry which is preliminary data.</text>
</comment>
<gene>
    <name evidence="3" type="ORF">BpHYR1_037144</name>
</gene>
<feature type="compositionally biased region" description="Low complexity" evidence="2">
    <location>
        <begin position="15"/>
        <end position="27"/>
    </location>
</feature>
<feature type="compositionally biased region" description="Polar residues" evidence="2">
    <location>
        <begin position="28"/>
        <end position="41"/>
    </location>
</feature>